<feature type="chain" id="PRO_5028206690" evidence="1">
    <location>
        <begin position="26"/>
        <end position="140"/>
    </location>
</feature>
<evidence type="ECO:0000256" key="1">
    <source>
        <dbReference type="SAM" id="SignalP"/>
    </source>
</evidence>
<reference evidence="2" key="1">
    <citation type="submission" date="2025-08" db="UniProtKB">
        <authorList>
            <consortium name="RefSeq"/>
        </authorList>
    </citation>
    <scope>IDENTIFICATION</scope>
    <source>
        <tissue evidence="2">Whole insect</tissue>
    </source>
</reference>
<dbReference type="InParanoid" id="A0A6P7EXI8"/>
<dbReference type="AlphaFoldDB" id="A0A6P7EXI8"/>
<organism evidence="2">
    <name type="scientific">Diabrotica virgifera virgifera</name>
    <name type="common">western corn rootworm</name>
    <dbReference type="NCBI Taxonomy" id="50390"/>
    <lineage>
        <taxon>Eukaryota</taxon>
        <taxon>Metazoa</taxon>
        <taxon>Ecdysozoa</taxon>
        <taxon>Arthropoda</taxon>
        <taxon>Hexapoda</taxon>
        <taxon>Insecta</taxon>
        <taxon>Pterygota</taxon>
        <taxon>Neoptera</taxon>
        <taxon>Endopterygota</taxon>
        <taxon>Coleoptera</taxon>
        <taxon>Polyphaga</taxon>
        <taxon>Cucujiformia</taxon>
        <taxon>Chrysomeloidea</taxon>
        <taxon>Chrysomelidae</taxon>
        <taxon>Galerucinae</taxon>
        <taxon>Diabroticina</taxon>
        <taxon>Diabroticites</taxon>
        <taxon>Diabrotica</taxon>
    </lineage>
</organism>
<gene>
    <name evidence="2" type="primary">LOC114324153</name>
</gene>
<dbReference type="RefSeq" id="XP_028127701.1">
    <property type="nucleotide sequence ID" value="XM_028271900.1"/>
</dbReference>
<dbReference type="KEGG" id="dvv:114324153"/>
<proteinExistence type="predicted"/>
<accession>A0A6P7EXI8</accession>
<feature type="signal peptide" evidence="1">
    <location>
        <begin position="1"/>
        <end position="25"/>
    </location>
</feature>
<keyword evidence="1" id="KW-0732">Signal</keyword>
<evidence type="ECO:0000313" key="2">
    <source>
        <dbReference type="RefSeq" id="XP_028127701.1"/>
    </source>
</evidence>
<name>A0A6P7EXI8_DIAVI</name>
<protein>
    <submittedName>
        <fullName evidence="2">Keratin-associated protein 19-2-like</fullName>
    </submittedName>
</protein>
<dbReference type="OrthoDB" id="10576811at2759"/>
<sequence>MASKCLYFILFLCSLAYLQETTCEADPQLGLGNLLGYGRRPDYPGNFGYGSNSGYNFPGNGGYGSNIGYNQYRGPSRYPFGGQYQPGYGYGSGRGFGYGNRPGDRFPSSSGGGVLFGYAYRGGSNYPNGNIFGRPNYGKK</sequence>